<sequence>MSSNTSSKESHASENEDKTTKTETVDNNLTTVELGEVRNDDNARQEHGANDKVINVDKMTILDVNIAKEMAQGQLTGKQPVVKPPHYWVQFNFAQGNQIPMDGIPLDYDPDRNFFVRIVFSIVLFMLILTAGFVAFVYLTDAKRLYIRYGMFFMIIGMVGMLSLNYAMMCSQCTRVPPCNFVCLFLAFDFTRFLLYVIVISVAFGVIVMIISITMLVTGTRFTPLVLAILVIGTLLNVVILIMELQMILGGRTVELSEDDYALGAFMLYTSIVDIFLRLVQILGIIDDS</sequence>
<feature type="transmembrane region" description="Helical" evidence="2">
    <location>
        <begin position="261"/>
        <end position="280"/>
    </location>
</feature>
<feature type="region of interest" description="Disordered" evidence="1">
    <location>
        <begin position="1"/>
        <end position="49"/>
    </location>
</feature>
<feature type="transmembrane region" description="Helical" evidence="2">
    <location>
        <begin position="193"/>
        <end position="218"/>
    </location>
</feature>
<keyword evidence="2" id="KW-0812">Transmembrane</keyword>
<evidence type="ECO:0000256" key="2">
    <source>
        <dbReference type="SAM" id="Phobius"/>
    </source>
</evidence>
<keyword evidence="2" id="KW-1133">Transmembrane helix</keyword>
<protein>
    <submittedName>
        <fullName evidence="3">Uncharacterized protein</fullName>
    </submittedName>
</protein>
<proteinExistence type="predicted"/>
<keyword evidence="2" id="KW-0472">Membrane</keyword>
<feature type="compositionally biased region" description="Basic and acidic residues" evidence="1">
    <location>
        <begin position="35"/>
        <end position="49"/>
    </location>
</feature>
<name>A0A2W1BPG5_HELAM</name>
<evidence type="ECO:0000313" key="3">
    <source>
        <dbReference type="EMBL" id="PZC76868.1"/>
    </source>
</evidence>
<feature type="transmembrane region" description="Helical" evidence="2">
    <location>
        <begin position="114"/>
        <end position="139"/>
    </location>
</feature>
<feature type="transmembrane region" description="Helical" evidence="2">
    <location>
        <begin position="225"/>
        <end position="249"/>
    </location>
</feature>
<accession>A0A2W1BPG5</accession>
<dbReference type="EMBL" id="KZ149943">
    <property type="protein sequence ID" value="PZC76868.1"/>
    <property type="molecule type" value="Genomic_DNA"/>
</dbReference>
<evidence type="ECO:0000313" key="4">
    <source>
        <dbReference type="Proteomes" id="UP000249218"/>
    </source>
</evidence>
<feature type="compositionally biased region" description="Basic and acidic residues" evidence="1">
    <location>
        <begin position="8"/>
        <end position="24"/>
    </location>
</feature>
<dbReference type="Proteomes" id="UP000249218">
    <property type="component" value="Unassembled WGS sequence"/>
</dbReference>
<gene>
    <name evidence="3" type="primary">HaOG204050</name>
    <name evidence="3" type="ORF">B5X24_HaOG204050</name>
</gene>
<organism evidence="3 4">
    <name type="scientific">Helicoverpa armigera</name>
    <name type="common">Cotton bollworm</name>
    <name type="synonym">Heliothis armigera</name>
    <dbReference type="NCBI Taxonomy" id="29058"/>
    <lineage>
        <taxon>Eukaryota</taxon>
        <taxon>Metazoa</taxon>
        <taxon>Ecdysozoa</taxon>
        <taxon>Arthropoda</taxon>
        <taxon>Hexapoda</taxon>
        <taxon>Insecta</taxon>
        <taxon>Pterygota</taxon>
        <taxon>Neoptera</taxon>
        <taxon>Endopterygota</taxon>
        <taxon>Lepidoptera</taxon>
        <taxon>Glossata</taxon>
        <taxon>Ditrysia</taxon>
        <taxon>Noctuoidea</taxon>
        <taxon>Noctuidae</taxon>
        <taxon>Heliothinae</taxon>
        <taxon>Helicoverpa</taxon>
    </lineage>
</organism>
<keyword evidence="4" id="KW-1185">Reference proteome</keyword>
<reference evidence="3 4" key="1">
    <citation type="journal article" date="2017" name="BMC Biol.">
        <title>Genomic innovations, transcriptional plasticity and gene loss underlying the evolution and divergence of two highly polyphagous and invasive Helicoverpa pest species.</title>
        <authorList>
            <person name="Pearce S.L."/>
            <person name="Clarke D.F."/>
            <person name="East P.D."/>
            <person name="Elfekih S."/>
            <person name="Gordon K.H."/>
            <person name="Jermiin L.S."/>
            <person name="McGaughran A."/>
            <person name="Oakeshott J.G."/>
            <person name="Papanikolaou A."/>
            <person name="Perera O.P."/>
            <person name="Rane R.V."/>
            <person name="Richards S."/>
            <person name="Tay W.T."/>
            <person name="Walsh T.K."/>
            <person name="Anderson A."/>
            <person name="Anderson C.J."/>
            <person name="Asgari S."/>
            <person name="Board P.G."/>
            <person name="Bretschneider A."/>
            <person name="Campbell P.M."/>
            <person name="Chertemps T."/>
            <person name="Christeller J.T."/>
            <person name="Coppin C.W."/>
            <person name="Downes S.J."/>
            <person name="Duan G."/>
            <person name="Farnsworth C.A."/>
            <person name="Good R.T."/>
            <person name="Han L.B."/>
            <person name="Han Y.C."/>
            <person name="Hatje K."/>
            <person name="Horne I."/>
            <person name="Huang Y.P."/>
            <person name="Hughes D.S."/>
            <person name="Jacquin-Joly E."/>
            <person name="James W."/>
            <person name="Jhangiani S."/>
            <person name="Kollmar M."/>
            <person name="Kuwar S.S."/>
            <person name="Li S."/>
            <person name="Liu N.Y."/>
            <person name="Maibeche M.T."/>
            <person name="Miller J.R."/>
            <person name="Montagne N."/>
            <person name="Perry T."/>
            <person name="Qu J."/>
            <person name="Song S.V."/>
            <person name="Sutton G.G."/>
            <person name="Vogel H."/>
            <person name="Walenz B.P."/>
            <person name="Xu W."/>
            <person name="Zhang H.J."/>
            <person name="Zou Z."/>
            <person name="Batterham P."/>
            <person name="Edwards O.R."/>
            <person name="Feyereisen R."/>
            <person name="Gibbs R.A."/>
            <person name="Heckel D.G."/>
            <person name="McGrath A."/>
            <person name="Robin C."/>
            <person name="Scherer S.E."/>
            <person name="Worley K.C."/>
            <person name="Wu Y.D."/>
        </authorList>
    </citation>
    <scope>NUCLEOTIDE SEQUENCE [LARGE SCALE GENOMIC DNA]</scope>
    <source>
        <strain evidence="3">Harm_GR_Male_#8</strain>
        <tissue evidence="3">Whole organism</tissue>
    </source>
</reference>
<dbReference type="OrthoDB" id="7933078at2759"/>
<feature type="transmembrane region" description="Helical" evidence="2">
    <location>
        <begin position="146"/>
        <end position="168"/>
    </location>
</feature>
<dbReference type="AlphaFoldDB" id="A0A2W1BPG5"/>
<evidence type="ECO:0000256" key="1">
    <source>
        <dbReference type="SAM" id="MobiDB-lite"/>
    </source>
</evidence>